<evidence type="ECO:0000256" key="8">
    <source>
        <dbReference type="ARBA" id="ARBA00022801"/>
    </source>
</evidence>
<evidence type="ECO:0000256" key="4">
    <source>
        <dbReference type="ARBA" id="ARBA00022485"/>
    </source>
</evidence>
<reference evidence="20 21" key="1">
    <citation type="submission" date="2016-10" db="EMBL/GenBank/DDBJ databases">
        <title>The genome of Paramicrosporidium saccamoebae is the missing link in understanding Cryptomycota and Microsporidia evolution.</title>
        <authorList>
            <person name="Quandt C.A."/>
            <person name="Beaudet D."/>
            <person name="Corsaro D."/>
            <person name="Michel R."/>
            <person name="Corradi N."/>
            <person name="James T."/>
        </authorList>
    </citation>
    <scope>NUCLEOTIDE SEQUENCE [LARGE SCALE GENOMIC DNA]</scope>
    <source>
        <strain evidence="20 21">KSL3</strain>
    </source>
</reference>
<keyword evidence="10" id="KW-0067">ATP-binding</keyword>
<keyword evidence="8" id="KW-0378">Hydrolase</keyword>
<dbReference type="GO" id="GO:0003677">
    <property type="term" value="F:DNA binding"/>
    <property type="evidence" value="ECO:0007669"/>
    <property type="project" value="InterPro"/>
</dbReference>
<comment type="subcellular location">
    <subcellularLocation>
        <location evidence="2">Nucleus</location>
    </subcellularLocation>
</comment>
<evidence type="ECO:0000256" key="2">
    <source>
        <dbReference type="ARBA" id="ARBA00004123"/>
    </source>
</evidence>
<dbReference type="InterPro" id="IPR006554">
    <property type="entry name" value="Helicase-like_DEXD_c2"/>
</dbReference>
<dbReference type="SMART" id="SM00488">
    <property type="entry name" value="DEXDc2"/>
    <property type="match status" value="1"/>
</dbReference>
<protein>
    <recommendedName>
        <fullName evidence="16">DNA 5'-3' helicase</fullName>
        <ecNumber evidence="16">5.6.2.3</ecNumber>
    </recommendedName>
    <alternativeName>
        <fullName evidence="18">DNA 5'-3' helicase FANCJ</fullName>
    </alternativeName>
</protein>
<evidence type="ECO:0000256" key="16">
    <source>
        <dbReference type="ARBA" id="ARBA00044969"/>
    </source>
</evidence>
<evidence type="ECO:0000256" key="14">
    <source>
        <dbReference type="ARBA" id="ARBA00023235"/>
    </source>
</evidence>
<dbReference type="InterPro" id="IPR013020">
    <property type="entry name" value="Rad3/Chl1-like"/>
</dbReference>
<proteinExistence type="inferred from homology"/>
<dbReference type="GO" id="GO:0051539">
    <property type="term" value="F:4 iron, 4 sulfur cluster binding"/>
    <property type="evidence" value="ECO:0007669"/>
    <property type="project" value="UniProtKB-KW"/>
</dbReference>
<keyword evidence="11" id="KW-0408">Iron</keyword>
<evidence type="ECO:0000259" key="19">
    <source>
        <dbReference type="PROSITE" id="PS51193"/>
    </source>
</evidence>
<comment type="catalytic activity">
    <reaction evidence="17">
        <text>ATP + H2O = ADP + phosphate + H(+)</text>
        <dbReference type="Rhea" id="RHEA:13065"/>
        <dbReference type="ChEBI" id="CHEBI:15377"/>
        <dbReference type="ChEBI" id="CHEBI:15378"/>
        <dbReference type="ChEBI" id="CHEBI:30616"/>
        <dbReference type="ChEBI" id="CHEBI:43474"/>
        <dbReference type="ChEBI" id="CHEBI:456216"/>
        <dbReference type="EC" id="5.6.2.3"/>
    </reaction>
</comment>
<dbReference type="GO" id="GO:0006289">
    <property type="term" value="P:nucleotide-excision repair"/>
    <property type="evidence" value="ECO:0007669"/>
    <property type="project" value="TreeGrafter"/>
</dbReference>
<comment type="similarity">
    <text evidence="3">Belongs to the DEAD box helicase family. DEAH subfamily.</text>
</comment>
<dbReference type="Pfam" id="PF06733">
    <property type="entry name" value="DEAD_2"/>
    <property type="match status" value="1"/>
</dbReference>
<keyword evidence="12" id="KW-0411">Iron-sulfur</keyword>
<dbReference type="SUPFAM" id="SSF52540">
    <property type="entry name" value="P-loop containing nucleoside triphosphate hydrolases"/>
    <property type="match status" value="1"/>
</dbReference>
<dbReference type="InterPro" id="IPR006555">
    <property type="entry name" value="ATP-dep_Helicase_C"/>
</dbReference>
<dbReference type="NCBIfam" id="TIGR00604">
    <property type="entry name" value="rad3"/>
    <property type="match status" value="1"/>
</dbReference>
<evidence type="ECO:0000256" key="18">
    <source>
        <dbReference type="ARBA" id="ARBA00082714"/>
    </source>
</evidence>
<dbReference type="PANTHER" id="PTHR11472:SF47">
    <property type="entry name" value="FANCONI ANEMIA GROUP J PROTEIN"/>
    <property type="match status" value="1"/>
</dbReference>
<dbReference type="AlphaFoldDB" id="A0A2H9TJT8"/>
<keyword evidence="9" id="KW-0347">Helicase</keyword>
<dbReference type="STRING" id="1246581.A0A2H9TJT8"/>
<dbReference type="InterPro" id="IPR045028">
    <property type="entry name" value="DinG/Rad3-like"/>
</dbReference>
<keyword evidence="14" id="KW-0413">Isomerase</keyword>
<evidence type="ECO:0000256" key="10">
    <source>
        <dbReference type="ARBA" id="ARBA00022840"/>
    </source>
</evidence>
<dbReference type="FunFam" id="3.40.50.300:FF:000731">
    <property type="entry name" value="Fanconi anemia group J protein homolog"/>
    <property type="match status" value="1"/>
</dbReference>
<keyword evidence="6" id="KW-0547">Nucleotide-binding</keyword>
<dbReference type="InterPro" id="IPR027417">
    <property type="entry name" value="P-loop_NTPase"/>
</dbReference>
<evidence type="ECO:0000256" key="5">
    <source>
        <dbReference type="ARBA" id="ARBA00022723"/>
    </source>
</evidence>
<dbReference type="InterPro" id="IPR010614">
    <property type="entry name" value="RAD3-like_helicase_DEAD"/>
</dbReference>
<name>A0A2H9TJT8_9FUNG</name>
<comment type="cofactor">
    <cofactor evidence="1">
        <name>[4Fe-4S] cluster</name>
        <dbReference type="ChEBI" id="CHEBI:49883"/>
    </cofactor>
</comment>
<dbReference type="CDD" id="cd18788">
    <property type="entry name" value="SF2_C_XPD"/>
    <property type="match status" value="1"/>
</dbReference>
<dbReference type="GO" id="GO:0046872">
    <property type="term" value="F:metal ion binding"/>
    <property type="evidence" value="ECO:0007669"/>
    <property type="project" value="UniProtKB-KW"/>
</dbReference>
<keyword evidence="7" id="KW-0227">DNA damage</keyword>
<evidence type="ECO:0000256" key="13">
    <source>
        <dbReference type="ARBA" id="ARBA00023204"/>
    </source>
</evidence>
<dbReference type="PROSITE" id="PS51193">
    <property type="entry name" value="HELICASE_ATP_BIND_2"/>
    <property type="match status" value="1"/>
</dbReference>
<dbReference type="GO" id="GO:0043139">
    <property type="term" value="F:5'-3' DNA helicase activity"/>
    <property type="evidence" value="ECO:0007669"/>
    <property type="project" value="UniProtKB-EC"/>
</dbReference>
<gene>
    <name evidence="20" type="ORF">PSACC_02152</name>
</gene>
<dbReference type="Pfam" id="PF13307">
    <property type="entry name" value="Helicase_C_2"/>
    <property type="match status" value="1"/>
</dbReference>
<dbReference type="InterPro" id="IPR014013">
    <property type="entry name" value="Helic_SF1/SF2_ATP-bd_DinG/Rad3"/>
</dbReference>
<feature type="domain" description="Helicase ATP-binding" evidence="19">
    <location>
        <begin position="28"/>
        <end position="345"/>
    </location>
</feature>
<comment type="caution">
    <text evidence="20">The sequence shown here is derived from an EMBL/GenBank/DDBJ whole genome shotgun (WGS) entry which is preliminary data.</text>
</comment>
<evidence type="ECO:0000256" key="11">
    <source>
        <dbReference type="ARBA" id="ARBA00023004"/>
    </source>
</evidence>
<evidence type="ECO:0000256" key="3">
    <source>
        <dbReference type="ARBA" id="ARBA00008792"/>
    </source>
</evidence>
<dbReference type="Proteomes" id="UP000240830">
    <property type="component" value="Unassembled WGS sequence"/>
</dbReference>
<dbReference type="GO" id="GO:0016818">
    <property type="term" value="F:hydrolase activity, acting on acid anhydrides, in phosphorus-containing anhydrides"/>
    <property type="evidence" value="ECO:0007669"/>
    <property type="project" value="InterPro"/>
</dbReference>
<dbReference type="SMART" id="SM00491">
    <property type="entry name" value="HELICc2"/>
    <property type="match status" value="1"/>
</dbReference>
<dbReference type="GO" id="GO:0005634">
    <property type="term" value="C:nucleus"/>
    <property type="evidence" value="ECO:0007669"/>
    <property type="project" value="UniProtKB-SubCell"/>
</dbReference>
<organism evidence="20 21">
    <name type="scientific">Paramicrosporidium saccamoebae</name>
    <dbReference type="NCBI Taxonomy" id="1246581"/>
    <lineage>
        <taxon>Eukaryota</taxon>
        <taxon>Fungi</taxon>
        <taxon>Fungi incertae sedis</taxon>
        <taxon>Cryptomycota</taxon>
        <taxon>Cryptomycota incertae sedis</taxon>
        <taxon>Paramicrosporidium</taxon>
    </lineage>
</organism>
<evidence type="ECO:0000313" key="20">
    <source>
        <dbReference type="EMBL" id="PJF18013.1"/>
    </source>
</evidence>
<keyword evidence="5" id="KW-0479">Metal-binding</keyword>
<dbReference type="GO" id="GO:1990918">
    <property type="term" value="P:double-strand break repair involved in meiotic recombination"/>
    <property type="evidence" value="ECO:0007669"/>
    <property type="project" value="TreeGrafter"/>
</dbReference>
<dbReference type="EMBL" id="MTSL01000149">
    <property type="protein sequence ID" value="PJF18013.1"/>
    <property type="molecule type" value="Genomic_DNA"/>
</dbReference>
<keyword evidence="13" id="KW-0234">DNA repair</keyword>
<evidence type="ECO:0000256" key="7">
    <source>
        <dbReference type="ARBA" id="ARBA00022763"/>
    </source>
</evidence>
<evidence type="ECO:0000256" key="12">
    <source>
        <dbReference type="ARBA" id="ARBA00023014"/>
    </source>
</evidence>
<dbReference type="GO" id="GO:0005524">
    <property type="term" value="F:ATP binding"/>
    <property type="evidence" value="ECO:0007669"/>
    <property type="project" value="UniProtKB-KW"/>
</dbReference>
<dbReference type="PANTHER" id="PTHR11472">
    <property type="entry name" value="DNA REPAIR DEAD HELICASE RAD3/XP-D SUBFAMILY MEMBER"/>
    <property type="match status" value="1"/>
</dbReference>
<keyword evidence="15" id="KW-0539">Nucleus</keyword>
<keyword evidence="21" id="KW-1185">Reference proteome</keyword>
<evidence type="ECO:0000313" key="21">
    <source>
        <dbReference type="Proteomes" id="UP000240830"/>
    </source>
</evidence>
<evidence type="ECO:0000256" key="17">
    <source>
        <dbReference type="ARBA" id="ARBA00048954"/>
    </source>
</evidence>
<evidence type="ECO:0000256" key="15">
    <source>
        <dbReference type="ARBA" id="ARBA00023242"/>
    </source>
</evidence>
<dbReference type="EC" id="5.6.2.3" evidence="16"/>
<evidence type="ECO:0000256" key="9">
    <source>
        <dbReference type="ARBA" id="ARBA00022806"/>
    </source>
</evidence>
<dbReference type="OrthoDB" id="272481at2759"/>
<evidence type="ECO:0000256" key="1">
    <source>
        <dbReference type="ARBA" id="ARBA00001966"/>
    </source>
</evidence>
<sequence>MVQTVLEDFIAIEADGCESSDNGTATQCSITPDEPCSGEPVEYSFDGVKIIRTLNARKENALLESPTGSGKSMALLCGVLGWLDHQKALRRVDAERFVEEERRLAADEAKLHGELGYCEAGMAGLDEDFVKLPKRAKMDKDVESLVKVSLPKIYIASRTHRQIAQLVKELDRTSYTPKFVVLGSRSHYCVNETVRKAKDINESCRETAFATGGGSCSFFNNLAKLSKQRGEDYTPDCDIEDLVRQGKKEKSCPYFVARNAIEHAEVIFAPYNYLVDPVVRSAMGIELKDDIVIVDEAHNIEDVCRESGSFEVTDDTMNTIQGELLNITKNLKDKGKHLDLLAAHECQGHVVSLLLNWLKHSMSTLGQVRRDFESSITIWQDKFIIEELTSFGISYEQVVAWSRELDKIADASNEVKKKEQLEEKEHFLSFGSCQVLKGLYSSLGNILRDGNFYLASYRMVKYQSTRVDTNGKHIVFTLGFWCLNPEVTFKSLTNVSKAVVLTSGTLSPFEHRLEAMHIIDESQTWVGCIPIGPDGTTFVGNFKTMDSFAYQDDISRAICQITKTVPAGVLVFVPSYSFLDKLVRRMQNIGVYDEIAKSKKIFLEPRQGTPKDFDKLLKNFYRVIKDRNNVVNGALLFAVYRGKISEGLDLKDDNCRAVIPIGIPYPAFKDPKVVLKREFNDRPVQGRRLLSGQQWYESQAFRALNQALGRCIRHRADWGAIVLLEQRFTNSRNVMQLSKWVRSRMNSYSQFDNAMKSLESFVERNVNMLIDFEYNAQVDYTVTQANIGLECGAQL</sequence>
<dbReference type="Gene3D" id="3.40.50.300">
    <property type="entry name" value="P-loop containing nucleotide triphosphate hydrolases"/>
    <property type="match status" value="2"/>
</dbReference>
<keyword evidence="4" id="KW-0004">4Fe-4S</keyword>
<evidence type="ECO:0000256" key="6">
    <source>
        <dbReference type="ARBA" id="ARBA00022741"/>
    </source>
</evidence>
<accession>A0A2H9TJT8</accession>